<accession>A0A9D2PPT6</accession>
<dbReference type="EMBL" id="DWVZ01000229">
    <property type="protein sequence ID" value="HJC65028.1"/>
    <property type="molecule type" value="Genomic_DNA"/>
</dbReference>
<keyword evidence="3" id="KW-0813">Transport</keyword>
<reference evidence="9" key="2">
    <citation type="submission" date="2021-04" db="EMBL/GenBank/DDBJ databases">
        <authorList>
            <person name="Gilroy R."/>
        </authorList>
    </citation>
    <scope>NUCLEOTIDE SEQUENCE</scope>
    <source>
        <strain evidence="9">ChiBcec2-3848</strain>
    </source>
</reference>
<sequence>MIHDGFKEGLKDGIPIAIGYFSVSFTFGMLAVNNGISPFHAVLISLLNLTSAGQFAGLTVILSGASLLEMALTQLVINIRYALMSLALSQKFAPSVKTRHRMLIAYGNTDEIFAVASSKSGMVGRFFMYGLILLPVVGWVGGTLTGAVASTILPAAVRSALGVALYGMFIAIVVPAAEEVRTVRIVVMLALLFSTGFYYLPGLREISSGFTIILCTILASAVGAVLFPIKEEAS</sequence>
<name>A0A9D2PPT6_9FIRM</name>
<feature type="transmembrane region" description="Helical" evidence="8">
    <location>
        <begin position="155"/>
        <end position="176"/>
    </location>
</feature>
<keyword evidence="4" id="KW-1003">Cell membrane</keyword>
<protein>
    <submittedName>
        <fullName evidence="9">AzlC family ABC transporter permease</fullName>
    </submittedName>
</protein>
<feature type="transmembrane region" description="Helical" evidence="8">
    <location>
        <begin position="52"/>
        <end position="77"/>
    </location>
</feature>
<keyword evidence="7 8" id="KW-0472">Membrane</keyword>
<evidence type="ECO:0000256" key="5">
    <source>
        <dbReference type="ARBA" id="ARBA00022692"/>
    </source>
</evidence>
<dbReference type="InterPro" id="IPR011606">
    <property type="entry name" value="Brnchd-chn_aa_trnsp_permease"/>
</dbReference>
<feature type="transmembrane region" description="Helical" evidence="8">
    <location>
        <begin position="12"/>
        <end position="32"/>
    </location>
</feature>
<keyword evidence="6 8" id="KW-1133">Transmembrane helix</keyword>
<comment type="subcellular location">
    <subcellularLocation>
        <location evidence="1">Cell membrane</location>
        <topology evidence="1">Multi-pass membrane protein</topology>
    </subcellularLocation>
</comment>
<comment type="similarity">
    <text evidence="2">Belongs to the AzlC family.</text>
</comment>
<evidence type="ECO:0000256" key="8">
    <source>
        <dbReference type="SAM" id="Phobius"/>
    </source>
</evidence>
<evidence type="ECO:0000256" key="3">
    <source>
        <dbReference type="ARBA" id="ARBA00022448"/>
    </source>
</evidence>
<evidence type="ECO:0000256" key="6">
    <source>
        <dbReference type="ARBA" id="ARBA00022989"/>
    </source>
</evidence>
<feature type="transmembrane region" description="Helical" evidence="8">
    <location>
        <begin position="206"/>
        <end position="229"/>
    </location>
</feature>
<evidence type="ECO:0000313" key="10">
    <source>
        <dbReference type="Proteomes" id="UP000823886"/>
    </source>
</evidence>
<evidence type="ECO:0000256" key="2">
    <source>
        <dbReference type="ARBA" id="ARBA00010735"/>
    </source>
</evidence>
<evidence type="ECO:0000256" key="7">
    <source>
        <dbReference type="ARBA" id="ARBA00023136"/>
    </source>
</evidence>
<dbReference type="PANTHER" id="PTHR34979:SF1">
    <property type="entry name" value="INNER MEMBRANE PROTEIN YGAZ"/>
    <property type="match status" value="1"/>
</dbReference>
<dbReference type="GO" id="GO:1903785">
    <property type="term" value="P:L-valine transmembrane transport"/>
    <property type="evidence" value="ECO:0007669"/>
    <property type="project" value="TreeGrafter"/>
</dbReference>
<dbReference type="AlphaFoldDB" id="A0A9D2PPT6"/>
<feature type="transmembrane region" description="Helical" evidence="8">
    <location>
        <begin position="183"/>
        <end position="200"/>
    </location>
</feature>
<dbReference type="GO" id="GO:0005886">
    <property type="term" value="C:plasma membrane"/>
    <property type="evidence" value="ECO:0007669"/>
    <property type="project" value="UniProtKB-SubCell"/>
</dbReference>
<dbReference type="Proteomes" id="UP000823886">
    <property type="component" value="Unassembled WGS sequence"/>
</dbReference>
<keyword evidence="5 8" id="KW-0812">Transmembrane</keyword>
<dbReference type="PANTHER" id="PTHR34979">
    <property type="entry name" value="INNER MEMBRANE PROTEIN YGAZ"/>
    <property type="match status" value="1"/>
</dbReference>
<evidence type="ECO:0000256" key="1">
    <source>
        <dbReference type="ARBA" id="ARBA00004651"/>
    </source>
</evidence>
<feature type="transmembrane region" description="Helical" evidence="8">
    <location>
        <begin position="126"/>
        <end position="149"/>
    </location>
</feature>
<evidence type="ECO:0000256" key="4">
    <source>
        <dbReference type="ARBA" id="ARBA00022475"/>
    </source>
</evidence>
<gene>
    <name evidence="9" type="ORF">H9753_15660</name>
</gene>
<proteinExistence type="inferred from homology"/>
<evidence type="ECO:0000313" key="9">
    <source>
        <dbReference type="EMBL" id="HJC65028.1"/>
    </source>
</evidence>
<organism evidence="9 10">
    <name type="scientific">Candidatus Blautia merdavium</name>
    <dbReference type="NCBI Taxonomy" id="2838494"/>
    <lineage>
        <taxon>Bacteria</taxon>
        <taxon>Bacillati</taxon>
        <taxon>Bacillota</taxon>
        <taxon>Clostridia</taxon>
        <taxon>Lachnospirales</taxon>
        <taxon>Lachnospiraceae</taxon>
        <taxon>Blautia</taxon>
    </lineage>
</organism>
<dbReference type="Pfam" id="PF03591">
    <property type="entry name" value="AzlC"/>
    <property type="match status" value="1"/>
</dbReference>
<comment type="caution">
    <text evidence="9">The sequence shown here is derived from an EMBL/GenBank/DDBJ whole genome shotgun (WGS) entry which is preliminary data.</text>
</comment>
<reference evidence="9" key="1">
    <citation type="journal article" date="2021" name="PeerJ">
        <title>Extensive microbial diversity within the chicken gut microbiome revealed by metagenomics and culture.</title>
        <authorList>
            <person name="Gilroy R."/>
            <person name="Ravi A."/>
            <person name="Getino M."/>
            <person name="Pursley I."/>
            <person name="Horton D.L."/>
            <person name="Alikhan N.F."/>
            <person name="Baker D."/>
            <person name="Gharbi K."/>
            <person name="Hall N."/>
            <person name="Watson M."/>
            <person name="Adriaenssens E.M."/>
            <person name="Foster-Nyarko E."/>
            <person name="Jarju S."/>
            <person name="Secka A."/>
            <person name="Antonio M."/>
            <person name="Oren A."/>
            <person name="Chaudhuri R.R."/>
            <person name="La Ragione R."/>
            <person name="Hildebrand F."/>
            <person name="Pallen M.J."/>
        </authorList>
    </citation>
    <scope>NUCLEOTIDE SEQUENCE</scope>
    <source>
        <strain evidence="9">ChiBcec2-3848</strain>
    </source>
</reference>